<evidence type="ECO:0000313" key="1">
    <source>
        <dbReference type="EMBL" id="GAA4613973.1"/>
    </source>
</evidence>
<organism evidence="1 2">
    <name type="scientific">Actinoallomurus liliacearum</name>
    <dbReference type="NCBI Taxonomy" id="1080073"/>
    <lineage>
        <taxon>Bacteria</taxon>
        <taxon>Bacillati</taxon>
        <taxon>Actinomycetota</taxon>
        <taxon>Actinomycetes</taxon>
        <taxon>Streptosporangiales</taxon>
        <taxon>Thermomonosporaceae</taxon>
        <taxon>Actinoallomurus</taxon>
    </lineage>
</organism>
<protein>
    <recommendedName>
        <fullName evidence="3">Antitoxin</fullName>
    </recommendedName>
</protein>
<keyword evidence="2" id="KW-1185">Reference proteome</keyword>
<name>A0ABP8TQK2_9ACTN</name>
<reference evidence="2" key="1">
    <citation type="journal article" date="2019" name="Int. J. Syst. Evol. Microbiol.">
        <title>The Global Catalogue of Microorganisms (GCM) 10K type strain sequencing project: providing services to taxonomists for standard genome sequencing and annotation.</title>
        <authorList>
            <consortium name="The Broad Institute Genomics Platform"/>
            <consortium name="The Broad Institute Genome Sequencing Center for Infectious Disease"/>
            <person name="Wu L."/>
            <person name="Ma J."/>
        </authorList>
    </citation>
    <scope>NUCLEOTIDE SEQUENCE [LARGE SCALE GENOMIC DNA]</scope>
    <source>
        <strain evidence="2">JCM 17938</strain>
    </source>
</reference>
<sequence length="45" mass="4622">MSESPAEDAWLNALADEAELEGTEGSVSIDEMRAKLAAALTGSSP</sequence>
<comment type="caution">
    <text evidence="1">The sequence shown here is derived from an EMBL/GenBank/DDBJ whole genome shotgun (WGS) entry which is preliminary data.</text>
</comment>
<dbReference type="EMBL" id="BAABHJ010000023">
    <property type="protein sequence ID" value="GAA4613973.1"/>
    <property type="molecule type" value="Genomic_DNA"/>
</dbReference>
<dbReference type="RefSeq" id="WP_345362114.1">
    <property type="nucleotide sequence ID" value="NZ_BAABHJ010000023.1"/>
</dbReference>
<dbReference type="Proteomes" id="UP001500212">
    <property type="component" value="Unassembled WGS sequence"/>
</dbReference>
<evidence type="ECO:0000313" key="2">
    <source>
        <dbReference type="Proteomes" id="UP001500212"/>
    </source>
</evidence>
<evidence type="ECO:0008006" key="3">
    <source>
        <dbReference type="Google" id="ProtNLM"/>
    </source>
</evidence>
<accession>A0ABP8TQK2</accession>
<gene>
    <name evidence="1" type="ORF">GCM10023195_60790</name>
</gene>
<proteinExistence type="predicted"/>